<evidence type="ECO:0000259" key="1">
    <source>
        <dbReference type="SMART" id="SM01008"/>
    </source>
</evidence>
<dbReference type="InterPro" id="IPR008274">
    <property type="entry name" value="AldOxase/xan_DH_MoCoBD1"/>
</dbReference>
<evidence type="ECO:0000313" key="3">
    <source>
        <dbReference type="Proteomes" id="UP001325479"/>
    </source>
</evidence>
<dbReference type="RefSeq" id="WP_114815010.1">
    <property type="nucleotide sequence ID" value="NZ_CP139965.1"/>
</dbReference>
<dbReference type="PIRSF" id="PIRSF036389">
    <property type="entry name" value="IOR_B"/>
    <property type="match status" value="1"/>
</dbReference>
<dbReference type="SUPFAM" id="SSF56003">
    <property type="entry name" value="Molybdenum cofactor-binding domain"/>
    <property type="match status" value="2"/>
</dbReference>
<dbReference type="PROSITE" id="PS51318">
    <property type="entry name" value="TAT"/>
    <property type="match status" value="1"/>
</dbReference>
<protein>
    <submittedName>
        <fullName evidence="2">Xanthine dehydrogenase family protein molybdopterin-binding subunit</fullName>
    </submittedName>
</protein>
<dbReference type="EMBL" id="CP139965">
    <property type="protein sequence ID" value="WQD77709.1"/>
    <property type="molecule type" value="Genomic_DNA"/>
</dbReference>
<dbReference type="SMART" id="SM01008">
    <property type="entry name" value="Ald_Xan_dh_C"/>
    <property type="match status" value="1"/>
</dbReference>
<reference evidence="2 3" key="1">
    <citation type="submission" date="2023-12" db="EMBL/GenBank/DDBJ databases">
        <title>Genome sequencing and assembly of bacterial species from a model synthetic community.</title>
        <authorList>
            <person name="Hogle S.L."/>
        </authorList>
    </citation>
    <scope>NUCLEOTIDE SEQUENCE [LARGE SCALE GENOMIC DNA]</scope>
    <source>
        <strain evidence="2 3">HAMBI 2494</strain>
    </source>
</reference>
<dbReference type="InterPro" id="IPR052516">
    <property type="entry name" value="N-heterocyclic_Hydroxylase"/>
</dbReference>
<dbReference type="Proteomes" id="UP001325479">
    <property type="component" value="Chromosome"/>
</dbReference>
<dbReference type="Gene3D" id="3.90.1170.50">
    <property type="entry name" value="Aldehyde oxidase/xanthine dehydrogenase, a/b hammerhead"/>
    <property type="match status" value="1"/>
</dbReference>
<dbReference type="InterPro" id="IPR006311">
    <property type="entry name" value="TAT_signal"/>
</dbReference>
<gene>
    <name evidence="2" type="ORF">U0042_27320</name>
</gene>
<organism evidence="2 3">
    <name type="scientific">Paraburkholderia kururiensis</name>
    <dbReference type="NCBI Taxonomy" id="984307"/>
    <lineage>
        <taxon>Bacteria</taxon>
        <taxon>Pseudomonadati</taxon>
        <taxon>Pseudomonadota</taxon>
        <taxon>Betaproteobacteria</taxon>
        <taxon>Burkholderiales</taxon>
        <taxon>Burkholderiaceae</taxon>
        <taxon>Paraburkholderia</taxon>
    </lineage>
</organism>
<evidence type="ECO:0000313" key="2">
    <source>
        <dbReference type="EMBL" id="WQD77709.1"/>
    </source>
</evidence>
<dbReference type="InterPro" id="IPR037165">
    <property type="entry name" value="AldOxase/xan_DH_Mopterin-bd_sf"/>
</dbReference>
<dbReference type="Pfam" id="PF20256">
    <property type="entry name" value="MoCoBD_2"/>
    <property type="match status" value="2"/>
</dbReference>
<keyword evidence="3" id="KW-1185">Reference proteome</keyword>
<name>A0ABZ0WK37_9BURK</name>
<proteinExistence type="predicted"/>
<sequence>MSRGLLEAGKHAQDEAPEALQATHTTLAPHESGFSRRTFLKAGMTLGALAGGGLLLGFSVRAASGDEAAANNAAAADTGGAARKSVVGGDASEPAPAGVFAPNAFVQIDRNGQVTLVMPKVEMGQGVYTSIPMLMAEELEVPLESVTLDHAPPNEKLFMDPLLGGQLTGGSTSIRYAWEPARRAGATARMLLVTAAAQQWQVDPASCHAEKGEVVHAETNRRIAYGQLVDAAAKLPVPQDVPLKKPEQFTLIGKPTKRLDSPEKVDGTARFGFDVRLPDMVYAAIVNSPVFGGTVASVDDTNAKKIPGVRQVVKIDNAVAVIGDHTWAAKRGASALVVTWNEGPAATLSMQQIVADLADASKHDGAVARKDGDVGKAFGEAKTRIDAVYQQPFLAHATMEPINCTVHVRPDGCDIWVGTQVPTRAVDAGVKVTGLPADKIVVHNFLLGGGFGRRLEVDAITQALKIGKQVTAPVKVVWTREEDIQHDMYRPYYYDTLSAGLDANGKPVAWQHRIAGSSILARFAPPAVKNGVDPDAVEVAADLPYDLPNQLIDYVRVEPHTVPTAFWRGVGPTRGTFVVESFIDELAAQAKADPVTYRRDLLGKSPRAAHVLDVATQAAGWGSALPKGQGRGVSVMHAFGSYLCMVADVTVDQQGDVAVNRVVCAVDCGMAVNPSTIEAQIQGGVIFGITAALYGEITIRNGRVEQTNFTDYRIMRIDQTPPIEVHIVKSAEAPGGIGEPGTAALAPAITNAIYAATGKRLRQLPVGRQLQNAQTA</sequence>
<dbReference type="Pfam" id="PF02738">
    <property type="entry name" value="MoCoBD_1"/>
    <property type="match status" value="1"/>
</dbReference>
<dbReference type="InterPro" id="IPR012368">
    <property type="entry name" value="OxRdtase_Mopterin-bd_su_IorB"/>
</dbReference>
<feature type="domain" description="Aldehyde oxidase/xanthine dehydrogenase a/b hammerhead" evidence="1">
    <location>
        <begin position="266"/>
        <end position="344"/>
    </location>
</feature>
<accession>A0ABZ0WK37</accession>
<dbReference type="PANTHER" id="PTHR47495">
    <property type="entry name" value="ALDEHYDE DEHYDROGENASE"/>
    <property type="match status" value="1"/>
</dbReference>
<dbReference type="Gene3D" id="3.30.365.10">
    <property type="entry name" value="Aldehyde oxidase/xanthine dehydrogenase, molybdopterin binding domain"/>
    <property type="match status" value="4"/>
</dbReference>
<dbReference type="InterPro" id="IPR046867">
    <property type="entry name" value="AldOxase/xan_DH_MoCoBD2"/>
</dbReference>
<dbReference type="PANTHER" id="PTHR47495:SF2">
    <property type="entry name" value="ALDEHYDE DEHYDROGENASE"/>
    <property type="match status" value="1"/>
</dbReference>
<dbReference type="InterPro" id="IPR000674">
    <property type="entry name" value="Ald_Oxase/Xan_DH_a/b"/>
</dbReference>